<dbReference type="SUPFAM" id="SSF48264">
    <property type="entry name" value="Cytochrome P450"/>
    <property type="match status" value="1"/>
</dbReference>
<dbReference type="PANTHER" id="PTHR24287">
    <property type="entry name" value="P450, PUTATIVE (EUROFUNG)-RELATED"/>
    <property type="match status" value="1"/>
</dbReference>
<comment type="similarity">
    <text evidence="2">Belongs to the cytochrome P450 family.</text>
</comment>
<keyword evidence="5" id="KW-0408">Iron</keyword>
<keyword evidence="4" id="KW-0560">Oxidoreductase</keyword>
<dbReference type="OrthoDB" id="3433236at2759"/>
<dbReference type="EMBL" id="QGMG01000281">
    <property type="protein sequence ID" value="TVY55047.1"/>
    <property type="molecule type" value="Genomic_DNA"/>
</dbReference>
<dbReference type="GO" id="GO:0016705">
    <property type="term" value="F:oxidoreductase activity, acting on paired donors, with incorporation or reduction of molecular oxygen"/>
    <property type="evidence" value="ECO:0007669"/>
    <property type="project" value="InterPro"/>
</dbReference>
<evidence type="ECO:0000256" key="6">
    <source>
        <dbReference type="ARBA" id="ARBA00023033"/>
    </source>
</evidence>
<dbReference type="AlphaFoldDB" id="A0A7D8UU18"/>
<dbReference type="Gene3D" id="1.10.630.10">
    <property type="entry name" value="Cytochrome P450"/>
    <property type="match status" value="1"/>
</dbReference>
<gene>
    <name evidence="7" type="ORF">LCER1_G005346</name>
</gene>
<keyword evidence="3" id="KW-0479">Metal-binding</keyword>
<dbReference type="Proteomes" id="UP000481288">
    <property type="component" value="Unassembled WGS sequence"/>
</dbReference>
<dbReference type="Pfam" id="PF00067">
    <property type="entry name" value="p450"/>
    <property type="match status" value="1"/>
</dbReference>
<dbReference type="InterPro" id="IPR047146">
    <property type="entry name" value="Cyt_P450_E_CYP52_fungi"/>
</dbReference>
<evidence type="ECO:0000256" key="1">
    <source>
        <dbReference type="ARBA" id="ARBA00001971"/>
    </source>
</evidence>
<keyword evidence="8" id="KW-1185">Reference proteome</keyword>
<protein>
    <submittedName>
        <fullName evidence="7">Cytochrome P450</fullName>
    </submittedName>
</protein>
<dbReference type="GO" id="GO:0005506">
    <property type="term" value="F:iron ion binding"/>
    <property type="evidence" value="ECO:0007669"/>
    <property type="project" value="InterPro"/>
</dbReference>
<keyword evidence="6" id="KW-0503">Monooxygenase</keyword>
<dbReference type="GO" id="GO:0004497">
    <property type="term" value="F:monooxygenase activity"/>
    <property type="evidence" value="ECO:0007669"/>
    <property type="project" value="UniProtKB-KW"/>
</dbReference>
<evidence type="ECO:0000256" key="4">
    <source>
        <dbReference type="ARBA" id="ARBA00023002"/>
    </source>
</evidence>
<evidence type="ECO:0000256" key="3">
    <source>
        <dbReference type="ARBA" id="ARBA00022723"/>
    </source>
</evidence>
<evidence type="ECO:0000256" key="5">
    <source>
        <dbReference type="ARBA" id="ARBA00023004"/>
    </source>
</evidence>
<comment type="caution">
    <text evidence="7">The sequence shown here is derived from an EMBL/GenBank/DDBJ whole genome shotgun (WGS) entry which is preliminary data.</text>
</comment>
<dbReference type="InterPro" id="IPR001128">
    <property type="entry name" value="Cyt_P450"/>
</dbReference>
<proteinExistence type="inferred from homology"/>
<comment type="cofactor">
    <cofactor evidence="1">
        <name>heme</name>
        <dbReference type="ChEBI" id="CHEBI:30413"/>
    </cofactor>
</comment>
<sequence length="96" mass="10691">MFIAGRDTTACLMSWAISLAGRFLLVRHPSALAKLRSQIAFVIPDRHEVTRAHIAKISFPRCVINESTFLYISLSATSLCHITYLSQRIASIPTTD</sequence>
<dbReference type="InterPro" id="IPR036396">
    <property type="entry name" value="Cyt_P450_sf"/>
</dbReference>
<dbReference type="GO" id="GO:0020037">
    <property type="term" value="F:heme binding"/>
    <property type="evidence" value="ECO:0007669"/>
    <property type="project" value="InterPro"/>
</dbReference>
<dbReference type="PANTHER" id="PTHR24287:SF18">
    <property type="entry name" value="CYTOCHROME P450 MONOOXYGENASE APDE-RELATED"/>
    <property type="match status" value="1"/>
</dbReference>
<evidence type="ECO:0000313" key="7">
    <source>
        <dbReference type="EMBL" id="TVY55047.1"/>
    </source>
</evidence>
<evidence type="ECO:0000256" key="2">
    <source>
        <dbReference type="ARBA" id="ARBA00010617"/>
    </source>
</evidence>
<accession>A0A7D8UU18</accession>
<reference evidence="7 8" key="1">
    <citation type="submission" date="2018-05" db="EMBL/GenBank/DDBJ databases">
        <title>Whole genome sequencing for identification of molecular markers to develop diagnostic detection tools for the regulated plant pathogen Lachnellula willkommii.</title>
        <authorList>
            <person name="Giroux E."/>
            <person name="Bilodeau G."/>
        </authorList>
    </citation>
    <scope>NUCLEOTIDE SEQUENCE [LARGE SCALE GENOMIC DNA]</scope>
    <source>
        <strain evidence="7 8">CBS 625.97</strain>
    </source>
</reference>
<evidence type="ECO:0000313" key="8">
    <source>
        <dbReference type="Proteomes" id="UP000481288"/>
    </source>
</evidence>
<name>A0A7D8UU18_9HELO</name>
<organism evidence="7 8">
    <name type="scientific">Lachnellula cervina</name>
    <dbReference type="NCBI Taxonomy" id="1316786"/>
    <lineage>
        <taxon>Eukaryota</taxon>
        <taxon>Fungi</taxon>
        <taxon>Dikarya</taxon>
        <taxon>Ascomycota</taxon>
        <taxon>Pezizomycotina</taxon>
        <taxon>Leotiomycetes</taxon>
        <taxon>Helotiales</taxon>
        <taxon>Lachnaceae</taxon>
        <taxon>Lachnellula</taxon>
    </lineage>
</organism>